<proteinExistence type="predicted"/>
<sequence>MTLATHPGFTRAVAAVRAAEIGLLRAAAVDIVAVGTGIAVDVVGTETIGLLRAATGPTSVTLQAHTTGGGAATTFLGRADHGVAVSAHLSLVEGPDSASGDQLRALVRLVGSHGSVVVDLLRPQLELRTASSTTHVPFGVPGPQLDITTAAETLAAVVESAQSGTTVTTQW</sequence>
<organism evidence="1 2">
    <name type="scientific">Parenemella sanctibonifatiensis</name>
    <dbReference type="NCBI Taxonomy" id="2016505"/>
    <lineage>
        <taxon>Bacteria</taxon>
        <taxon>Bacillati</taxon>
        <taxon>Actinomycetota</taxon>
        <taxon>Actinomycetes</taxon>
        <taxon>Propionibacteriales</taxon>
        <taxon>Propionibacteriaceae</taxon>
        <taxon>Parenemella</taxon>
    </lineage>
</organism>
<accession>A0A255EK87</accession>
<name>A0A255EK87_9ACTN</name>
<dbReference type="AlphaFoldDB" id="A0A255EK87"/>
<keyword evidence="2" id="KW-1185">Reference proteome</keyword>
<reference evidence="1 2" key="1">
    <citation type="submission" date="2017-07" db="EMBL/GenBank/DDBJ databases">
        <title>Draft whole genome sequences of clinical Proprionibacteriaceae strains.</title>
        <authorList>
            <person name="Bernier A.-M."/>
            <person name="Bernard K."/>
            <person name="Domingo M.-C."/>
        </authorList>
    </citation>
    <scope>NUCLEOTIDE SEQUENCE [LARGE SCALE GENOMIC DNA]</scope>
    <source>
        <strain evidence="1 2">NML 150081</strain>
    </source>
</reference>
<protein>
    <submittedName>
        <fullName evidence="1">Uncharacterized protein</fullName>
    </submittedName>
</protein>
<gene>
    <name evidence="1" type="ORF">CGZ91_08120</name>
</gene>
<dbReference type="Proteomes" id="UP000216300">
    <property type="component" value="Unassembled WGS sequence"/>
</dbReference>
<comment type="caution">
    <text evidence="1">The sequence shown here is derived from an EMBL/GenBank/DDBJ whole genome shotgun (WGS) entry which is preliminary data.</text>
</comment>
<evidence type="ECO:0000313" key="2">
    <source>
        <dbReference type="Proteomes" id="UP000216300"/>
    </source>
</evidence>
<dbReference type="EMBL" id="NMVJ01000006">
    <property type="protein sequence ID" value="OYN91381.1"/>
    <property type="molecule type" value="Genomic_DNA"/>
</dbReference>
<dbReference type="Gene3D" id="3.30.360.10">
    <property type="entry name" value="Dihydrodipicolinate Reductase, domain 2"/>
    <property type="match status" value="1"/>
</dbReference>
<dbReference type="RefSeq" id="WP_094454027.1">
    <property type="nucleotide sequence ID" value="NZ_NMVJ01000006.1"/>
</dbReference>
<evidence type="ECO:0000313" key="1">
    <source>
        <dbReference type="EMBL" id="OYN91381.1"/>
    </source>
</evidence>